<name>E4U5Z1_OCEP5</name>
<accession>E4U5Z1</accession>
<dbReference type="InterPro" id="IPR029020">
    <property type="entry name" value="Ammonium/urea_transptr"/>
</dbReference>
<evidence type="ECO:0000256" key="1">
    <source>
        <dbReference type="ARBA" id="ARBA00004141"/>
    </source>
</evidence>
<keyword evidence="5 8" id="KW-1133">Transmembrane helix</keyword>
<dbReference type="PANTHER" id="PTHR43029:SF10">
    <property type="entry name" value="AMMONIUM TRANSPORTER MEP2"/>
    <property type="match status" value="1"/>
</dbReference>
<evidence type="ECO:0000259" key="10">
    <source>
        <dbReference type="Pfam" id="PF00909"/>
    </source>
</evidence>
<dbReference type="AlphaFoldDB" id="E4U5Z1"/>
<dbReference type="STRING" id="670487.Ocepr_0352"/>
<dbReference type="KEGG" id="opr:Ocepr_0352"/>
<feature type="transmembrane region" description="Helical" evidence="8">
    <location>
        <begin position="301"/>
        <end position="318"/>
    </location>
</feature>
<evidence type="ECO:0000256" key="2">
    <source>
        <dbReference type="ARBA" id="ARBA00005887"/>
    </source>
</evidence>
<feature type="transmembrane region" description="Helical" evidence="8">
    <location>
        <begin position="64"/>
        <end position="84"/>
    </location>
</feature>
<evidence type="ECO:0000256" key="3">
    <source>
        <dbReference type="ARBA" id="ARBA00022448"/>
    </source>
</evidence>
<dbReference type="SUPFAM" id="SSF111352">
    <property type="entry name" value="Ammonium transporter"/>
    <property type="match status" value="1"/>
</dbReference>
<feature type="transmembrane region" description="Helical" evidence="8">
    <location>
        <begin position="213"/>
        <end position="232"/>
    </location>
</feature>
<comment type="subcellular location">
    <subcellularLocation>
        <location evidence="8">Cell membrane</location>
        <topology evidence="8">Multi-pass membrane protein</topology>
    </subcellularLocation>
    <subcellularLocation>
        <location evidence="1">Membrane</location>
        <topology evidence="1">Multi-pass membrane protein</topology>
    </subcellularLocation>
</comment>
<gene>
    <name evidence="11" type="ordered locus">Ocepr_0352</name>
</gene>
<dbReference type="eggNOG" id="COG0004">
    <property type="taxonomic scope" value="Bacteria"/>
</dbReference>
<dbReference type="GO" id="GO:0008519">
    <property type="term" value="F:ammonium channel activity"/>
    <property type="evidence" value="ECO:0007669"/>
    <property type="project" value="InterPro"/>
</dbReference>
<feature type="transmembrane region" description="Helical" evidence="8">
    <location>
        <begin position="29"/>
        <end position="52"/>
    </location>
</feature>
<dbReference type="PANTHER" id="PTHR43029">
    <property type="entry name" value="AMMONIUM TRANSPORTER MEP2"/>
    <property type="match status" value="1"/>
</dbReference>
<comment type="similarity">
    <text evidence="2 8">Belongs to the ammonia transporter channel (TC 1.A.11.2) family.</text>
</comment>
<proteinExistence type="inferred from homology"/>
<evidence type="ECO:0000256" key="4">
    <source>
        <dbReference type="ARBA" id="ARBA00022692"/>
    </source>
</evidence>
<dbReference type="HOGENOM" id="CLU_000445_33_0_0"/>
<sequence length="438" mass="45139" precursor="true">MMMRLGTLFLFLLPGAALAAGDTDTGTTAWMLVSTALVLLMTPALAFFYGGLVRQKNVLNTMMMSFGALGFVTLVWALFGYSIAYGTGNKFVGDLSMAFLNGLDLSGEMPALLDVAFQGTFAVITAALISGSLVGRMRFPAWLLFIALWTVFDYAVLAHWVWGPAGSAFLKDLGALDFAGGTVVHINAAIAGVVGVAVLGARKDFGRLAFLPHNIPFVLLGAGLLWFGWFGFNGGSAYGANGSAALAFTNTFLAPAATMSVWMLLELWRHGRATAVGAATAAVVGLVAVTPAAGFVGPLGAIWLGALAAFPSFFFILARPRLGLDDSLDVFGAHGIGGITGAVLTGVFASEAWGGTPGLLEGNAAQVGVQIVAVVAAVLLSAAASFVIFKLVGLVLPLRATQREEAVGLDAVQHGEEAYPTTEGAILVLDGERAGGAA</sequence>
<dbReference type="Gene3D" id="1.10.3430.10">
    <property type="entry name" value="Ammonium transporter AmtB like domains"/>
    <property type="match status" value="1"/>
</dbReference>
<feature type="transmembrane region" description="Helical" evidence="8">
    <location>
        <begin position="369"/>
        <end position="396"/>
    </location>
</feature>
<dbReference type="NCBIfam" id="TIGR00836">
    <property type="entry name" value="amt"/>
    <property type="match status" value="1"/>
</dbReference>
<dbReference type="PROSITE" id="PS01219">
    <property type="entry name" value="AMMONIUM_TRANSP"/>
    <property type="match status" value="1"/>
</dbReference>
<feature type="transmembrane region" description="Helical" evidence="8">
    <location>
        <begin position="330"/>
        <end position="349"/>
    </location>
</feature>
<dbReference type="GO" id="GO:0005886">
    <property type="term" value="C:plasma membrane"/>
    <property type="evidence" value="ECO:0007669"/>
    <property type="project" value="UniProtKB-SubCell"/>
</dbReference>
<feature type="chain" id="PRO_5003190112" description="Ammonium transporter" evidence="9">
    <location>
        <begin position="20"/>
        <end position="438"/>
    </location>
</feature>
<dbReference type="Pfam" id="PF00909">
    <property type="entry name" value="Ammonium_transp"/>
    <property type="match status" value="1"/>
</dbReference>
<evidence type="ECO:0000256" key="5">
    <source>
        <dbReference type="ARBA" id="ARBA00022989"/>
    </source>
</evidence>
<feature type="transmembrane region" description="Helical" evidence="8">
    <location>
        <begin position="115"/>
        <end position="134"/>
    </location>
</feature>
<feature type="transmembrane region" description="Helical" evidence="8">
    <location>
        <begin position="141"/>
        <end position="162"/>
    </location>
</feature>
<evidence type="ECO:0000256" key="6">
    <source>
        <dbReference type="ARBA" id="ARBA00023136"/>
    </source>
</evidence>
<feature type="signal peptide" evidence="9">
    <location>
        <begin position="1"/>
        <end position="19"/>
    </location>
</feature>
<keyword evidence="4 8" id="KW-0812">Transmembrane</keyword>
<reference evidence="12" key="1">
    <citation type="submission" date="2010-11" db="EMBL/GenBank/DDBJ databases">
        <title>The complete sequence of chromosome of Oceanithermus profundus DSM 14977.</title>
        <authorList>
            <consortium name="US DOE Joint Genome Institute (JGI-PGF)"/>
            <person name="Lucas S."/>
            <person name="Copeland A."/>
            <person name="Lapidus A."/>
            <person name="Bruce D."/>
            <person name="Goodwin L."/>
            <person name="Pitluck S."/>
            <person name="Kyrpides N."/>
            <person name="Mavromatis K."/>
            <person name="Pagani I."/>
            <person name="Ivanova N."/>
            <person name="Zhang X."/>
            <person name="Brettin T."/>
            <person name="Detter J.C."/>
            <person name="Tapia R."/>
            <person name="Han C."/>
            <person name="Land M."/>
            <person name="Hauser L."/>
            <person name="Markowitz V."/>
            <person name="Cheng J.-F."/>
            <person name="Hugenholtz P."/>
            <person name="Woyke T."/>
            <person name="Wu D."/>
            <person name="Tindall B."/>
            <person name="Faehnrich R."/>
            <person name="Brambilla E."/>
            <person name="Klenk H.-P."/>
            <person name="Eisen J.A."/>
        </authorList>
    </citation>
    <scope>NUCLEOTIDE SEQUENCE [LARGE SCALE GENOMIC DNA]</scope>
    <source>
        <strain evidence="12">DSM 14977 / NBRC 100410 / VKM B-2274 / 506</strain>
    </source>
</reference>
<dbReference type="InterPro" id="IPR018047">
    <property type="entry name" value="Ammonium_transpt_CS"/>
</dbReference>
<dbReference type="Proteomes" id="UP000008722">
    <property type="component" value="Chromosome"/>
</dbReference>
<keyword evidence="6 8" id="KW-0472">Membrane</keyword>
<reference evidence="11 12" key="2">
    <citation type="journal article" date="2011" name="Stand. Genomic Sci.">
        <title>Complete genome sequence of Oceanithermus profundus type strain (506).</title>
        <authorList>
            <person name="Pati A."/>
            <person name="Zhang X."/>
            <person name="Lapidus A."/>
            <person name="Nolan M."/>
            <person name="Lucas S."/>
            <person name="Del Rio T.G."/>
            <person name="Tice H."/>
            <person name="Cheng J.F."/>
            <person name="Tapia R."/>
            <person name="Han C."/>
            <person name="Goodwin L."/>
            <person name="Pitluck S."/>
            <person name="Liolios K."/>
            <person name="Pagani I."/>
            <person name="Ivanova N."/>
            <person name="Mavromatis K."/>
            <person name="Chen A."/>
            <person name="Palaniappan K."/>
            <person name="Hauser L."/>
            <person name="Jeffries C.D."/>
            <person name="Brambilla E.M."/>
            <person name="Rohl A."/>
            <person name="Mwirichia R."/>
            <person name="Rohde M."/>
            <person name="Tindall B.J."/>
            <person name="Sikorski J."/>
            <person name="Wirth R."/>
            <person name="Goker M."/>
            <person name="Woyke T."/>
            <person name="Detter J.C."/>
            <person name="Bristow J."/>
            <person name="Eisen J.A."/>
            <person name="Markowitz V."/>
            <person name="Hugenholtz P."/>
            <person name="Kyrpides N.C."/>
            <person name="Klenk H.P."/>
            <person name="Land M."/>
        </authorList>
    </citation>
    <scope>NUCLEOTIDE SEQUENCE [LARGE SCALE GENOMIC DNA]</scope>
    <source>
        <strain evidence="12">DSM 14977 / NBRC 100410 / VKM B-2274 / 506</strain>
    </source>
</reference>
<feature type="domain" description="Ammonium transporter AmtB-like" evidence="10">
    <location>
        <begin position="29"/>
        <end position="419"/>
    </location>
</feature>
<feature type="transmembrane region" description="Helical" evidence="8">
    <location>
        <begin position="182"/>
        <end position="201"/>
    </location>
</feature>
<dbReference type="EMBL" id="CP002361">
    <property type="protein sequence ID" value="ADR35812.1"/>
    <property type="molecule type" value="Genomic_DNA"/>
</dbReference>
<organism evidence="11 12">
    <name type="scientific">Oceanithermus profundus (strain DSM 14977 / NBRC 100410 / VKM B-2274 / 506)</name>
    <dbReference type="NCBI Taxonomy" id="670487"/>
    <lineage>
        <taxon>Bacteria</taxon>
        <taxon>Thermotogati</taxon>
        <taxon>Deinococcota</taxon>
        <taxon>Deinococci</taxon>
        <taxon>Thermales</taxon>
        <taxon>Thermaceae</taxon>
        <taxon>Oceanithermus</taxon>
    </lineage>
</organism>
<feature type="transmembrane region" description="Helical" evidence="8">
    <location>
        <begin position="276"/>
        <end position="295"/>
    </location>
</feature>
<keyword evidence="3 8" id="KW-0813">Transport</keyword>
<feature type="transmembrane region" description="Helical" evidence="8">
    <location>
        <begin position="244"/>
        <end position="264"/>
    </location>
</feature>
<evidence type="ECO:0000313" key="12">
    <source>
        <dbReference type="Proteomes" id="UP000008722"/>
    </source>
</evidence>
<keyword evidence="12" id="KW-1185">Reference proteome</keyword>
<keyword evidence="9" id="KW-0732">Signal</keyword>
<evidence type="ECO:0000313" key="11">
    <source>
        <dbReference type="EMBL" id="ADR35812.1"/>
    </source>
</evidence>
<protein>
    <recommendedName>
        <fullName evidence="8">Ammonium transporter</fullName>
    </recommendedName>
</protein>
<keyword evidence="7 8" id="KW-0924">Ammonia transport</keyword>
<dbReference type="InterPro" id="IPR024041">
    <property type="entry name" value="NH4_transpt_AmtB-like_dom"/>
</dbReference>
<evidence type="ECO:0000256" key="7">
    <source>
        <dbReference type="ARBA" id="ARBA00023177"/>
    </source>
</evidence>
<dbReference type="RefSeq" id="WP_013456982.1">
    <property type="nucleotide sequence ID" value="NC_014761.1"/>
</dbReference>
<dbReference type="InterPro" id="IPR001905">
    <property type="entry name" value="Ammonium_transpt"/>
</dbReference>
<evidence type="ECO:0000256" key="8">
    <source>
        <dbReference type="RuleBase" id="RU362002"/>
    </source>
</evidence>
<evidence type="ECO:0000256" key="9">
    <source>
        <dbReference type="SAM" id="SignalP"/>
    </source>
</evidence>